<dbReference type="InterPro" id="IPR011009">
    <property type="entry name" value="Kinase-like_dom_sf"/>
</dbReference>
<dbReference type="InterPro" id="IPR050538">
    <property type="entry name" value="MAP_kinase_kinase_kinase"/>
</dbReference>
<evidence type="ECO:0000256" key="4">
    <source>
        <dbReference type="ARBA" id="ARBA00022777"/>
    </source>
</evidence>
<keyword evidence="5" id="KW-0067">ATP-binding</keyword>
<evidence type="ECO:0000313" key="8">
    <source>
        <dbReference type="Proteomes" id="UP000289340"/>
    </source>
</evidence>
<organism evidence="7 8">
    <name type="scientific">Glycine soja</name>
    <name type="common">Wild soybean</name>
    <dbReference type="NCBI Taxonomy" id="3848"/>
    <lineage>
        <taxon>Eukaryota</taxon>
        <taxon>Viridiplantae</taxon>
        <taxon>Streptophyta</taxon>
        <taxon>Embryophyta</taxon>
        <taxon>Tracheophyta</taxon>
        <taxon>Spermatophyta</taxon>
        <taxon>Magnoliopsida</taxon>
        <taxon>eudicotyledons</taxon>
        <taxon>Gunneridae</taxon>
        <taxon>Pentapetalae</taxon>
        <taxon>rosids</taxon>
        <taxon>fabids</taxon>
        <taxon>Fabales</taxon>
        <taxon>Fabaceae</taxon>
        <taxon>Papilionoideae</taxon>
        <taxon>50 kb inversion clade</taxon>
        <taxon>NPAAA clade</taxon>
        <taxon>indigoferoid/millettioid clade</taxon>
        <taxon>Phaseoleae</taxon>
        <taxon>Glycine</taxon>
        <taxon>Glycine subgen. Soja</taxon>
    </lineage>
</organism>
<dbReference type="EMBL" id="QZWG01000011">
    <property type="protein sequence ID" value="RZB79914.1"/>
    <property type="molecule type" value="Genomic_DNA"/>
</dbReference>
<evidence type="ECO:0000256" key="3">
    <source>
        <dbReference type="ARBA" id="ARBA00022741"/>
    </source>
</evidence>
<protein>
    <submittedName>
        <fullName evidence="7">Mitogen-activated protein kinase kinase kinase 3</fullName>
    </submittedName>
</protein>
<evidence type="ECO:0000313" key="7">
    <source>
        <dbReference type="EMBL" id="RZB79914.1"/>
    </source>
</evidence>
<proteinExistence type="inferred from homology"/>
<evidence type="ECO:0000256" key="2">
    <source>
        <dbReference type="ARBA" id="ARBA00022679"/>
    </source>
</evidence>
<evidence type="ECO:0000256" key="1">
    <source>
        <dbReference type="ARBA" id="ARBA00006529"/>
    </source>
</evidence>
<sequence length="120" mass="12943">MGITNVFAGTYLEINLMSISCLLVAKWDIKGSNILEDPNGIIKVADFGMAKHVTSSTIVHSFQGTPHWTAPEVILNTSCVGLAVDVWCLGCTIIELATTKPPWSKYKGVAAMFKIANSND</sequence>
<comment type="similarity">
    <text evidence="1">Belongs to the protein kinase superfamily. STE Ser/Thr protein kinase family. MAP kinase kinase kinase subfamily.</text>
</comment>
<comment type="caution">
    <text evidence="7">The sequence shown here is derived from an EMBL/GenBank/DDBJ whole genome shotgun (WGS) entry which is preliminary data.</text>
</comment>
<dbReference type="PROSITE" id="PS50011">
    <property type="entry name" value="PROTEIN_KINASE_DOM"/>
    <property type="match status" value="1"/>
</dbReference>
<dbReference type="Pfam" id="PF00069">
    <property type="entry name" value="Pkinase"/>
    <property type="match status" value="1"/>
</dbReference>
<keyword evidence="4 7" id="KW-0418">Kinase</keyword>
<dbReference type="AlphaFoldDB" id="A0A445I2V3"/>
<dbReference type="SUPFAM" id="SSF56112">
    <property type="entry name" value="Protein kinase-like (PK-like)"/>
    <property type="match status" value="1"/>
</dbReference>
<name>A0A445I2V3_GLYSO</name>
<dbReference type="Gene3D" id="1.10.510.10">
    <property type="entry name" value="Transferase(Phosphotransferase) domain 1"/>
    <property type="match status" value="1"/>
</dbReference>
<dbReference type="PANTHER" id="PTHR48016:SF17">
    <property type="entry name" value="MITOGEN-ACTIVATED PROTEIN KINASE KINASE KINASE YODA"/>
    <property type="match status" value="1"/>
</dbReference>
<keyword evidence="2" id="KW-0808">Transferase</keyword>
<dbReference type="GO" id="GO:0005524">
    <property type="term" value="F:ATP binding"/>
    <property type="evidence" value="ECO:0007669"/>
    <property type="project" value="UniProtKB-KW"/>
</dbReference>
<evidence type="ECO:0000256" key="5">
    <source>
        <dbReference type="ARBA" id="ARBA00022840"/>
    </source>
</evidence>
<dbReference type="GO" id="GO:0005737">
    <property type="term" value="C:cytoplasm"/>
    <property type="evidence" value="ECO:0007669"/>
    <property type="project" value="TreeGrafter"/>
</dbReference>
<dbReference type="PANTHER" id="PTHR48016">
    <property type="entry name" value="MAP KINASE KINASE KINASE SSK2-RELATED-RELATED"/>
    <property type="match status" value="1"/>
</dbReference>
<reference evidence="7 8" key="1">
    <citation type="submission" date="2018-09" db="EMBL/GenBank/DDBJ databases">
        <title>A high-quality reference genome of wild soybean provides a powerful tool to mine soybean genomes.</title>
        <authorList>
            <person name="Xie M."/>
            <person name="Chung C.Y.L."/>
            <person name="Li M.-W."/>
            <person name="Wong F.-L."/>
            <person name="Chan T.-F."/>
            <person name="Lam H.-M."/>
        </authorList>
    </citation>
    <scope>NUCLEOTIDE SEQUENCE [LARGE SCALE GENOMIC DNA]</scope>
    <source>
        <strain evidence="8">cv. W05</strain>
        <tissue evidence="7">Hypocotyl of etiolated seedlings</tissue>
    </source>
</reference>
<dbReference type="InterPro" id="IPR000719">
    <property type="entry name" value="Prot_kinase_dom"/>
</dbReference>
<gene>
    <name evidence="7" type="ORF">D0Y65_029917</name>
</gene>
<dbReference type="Proteomes" id="UP000289340">
    <property type="component" value="Chromosome 11"/>
</dbReference>
<dbReference type="GO" id="GO:0004709">
    <property type="term" value="F:MAP kinase kinase kinase activity"/>
    <property type="evidence" value="ECO:0007669"/>
    <property type="project" value="TreeGrafter"/>
</dbReference>
<accession>A0A445I2V3</accession>
<keyword evidence="3" id="KW-0547">Nucleotide-binding</keyword>
<feature type="domain" description="Protein kinase" evidence="6">
    <location>
        <begin position="1"/>
        <end position="120"/>
    </location>
</feature>
<evidence type="ECO:0000259" key="6">
    <source>
        <dbReference type="PROSITE" id="PS50011"/>
    </source>
</evidence>
<keyword evidence="8" id="KW-1185">Reference proteome</keyword>